<evidence type="ECO:0000256" key="6">
    <source>
        <dbReference type="ARBA" id="ARBA00067332"/>
    </source>
</evidence>
<evidence type="ECO:0000256" key="5">
    <source>
        <dbReference type="ARBA" id="ARBA00054626"/>
    </source>
</evidence>
<dbReference type="AlphaFoldDB" id="A0A1Q8ZPK1"/>
<evidence type="ECO:0000256" key="1">
    <source>
        <dbReference type="ARBA" id="ARBA00009437"/>
    </source>
</evidence>
<evidence type="ECO:0000256" key="3">
    <source>
        <dbReference type="ARBA" id="ARBA00023125"/>
    </source>
</evidence>
<dbReference type="SUPFAM" id="SSF53850">
    <property type="entry name" value="Periplasmic binding protein-like II"/>
    <property type="match status" value="1"/>
</dbReference>
<dbReference type="InterPro" id="IPR000847">
    <property type="entry name" value="LysR_HTH_N"/>
</dbReference>
<dbReference type="STRING" id="1867956.BJF95_22945"/>
<dbReference type="GO" id="GO:0003700">
    <property type="term" value="F:DNA-binding transcription factor activity"/>
    <property type="evidence" value="ECO:0007669"/>
    <property type="project" value="InterPro"/>
</dbReference>
<protein>
    <recommendedName>
        <fullName evidence="6">HTH-type transcriptional regulator TtuA</fullName>
    </recommendedName>
    <alternativeName>
        <fullName evidence="7">Tartrate utilization transcriptional regulator</fullName>
    </alternativeName>
</protein>
<dbReference type="InterPro" id="IPR058163">
    <property type="entry name" value="LysR-type_TF_proteobact-type"/>
</dbReference>
<dbReference type="GO" id="GO:0006351">
    <property type="term" value="P:DNA-templated transcription"/>
    <property type="evidence" value="ECO:0007669"/>
    <property type="project" value="TreeGrafter"/>
</dbReference>
<comment type="caution">
    <text evidence="9">The sequence shown here is derived from an EMBL/GenBank/DDBJ whole genome shotgun (WGS) entry which is preliminary data.</text>
</comment>
<evidence type="ECO:0000313" key="10">
    <source>
        <dbReference type="Proteomes" id="UP000186894"/>
    </source>
</evidence>
<dbReference type="FunFam" id="1.10.10.10:FF:000001">
    <property type="entry name" value="LysR family transcriptional regulator"/>
    <property type="match status" value="1"/>
</dbReference>
<sequence>MFETERLKGIEAFVQAAQTGSFTAAARRLNLTNSAIGKSVARLEARLGQRLFERTTRRLALTDAGEAFYAICSRALADLAEAEAVMVAHDREPVGRLKINVPVAFGHMRVMPIILALAEMHPGLRPEVHFTDRFVDVVEESVDVAVRITASEVWPEALGRRYLGQEKLIICAAPSFLARCGTPHSFDDLNGMAILYGRPDGTTMPWRVATEHGLVESKSIEGRLALGSAEAQVAAVKAGLGVAQLATWLIQDALETGELVEIMPQMAADGLPLYLVWPRARQLSPKIDATIEMLSHSLRIR</sequence>
<keyword evidence="2" id="KW-0805">Transcription regulation</keyword>
<dbReference type="PROSITE" id="PS50931">
    <property type="entry name" value="HTH_LYSR"/>
    <property type="match status" value="1"/>
</dbReference>
<dbReference type="Pfam" id="PF03466">
    <property type="entry name" value="LysR_substrate"/>
    <property type="match status" value="1"/>
</dbReference>
<dbReference type="RefSeq" id="WP_075641016.1">
    <property type="nucleotide sequence ID" value="NZ_MKIM01000028.1"/>
</dbReference>
<keyword evidence="10" id="KW-1185">Reference proteome</keyword>
<dbReference type="PANTHER" id="PTHR30537:SF5">
    <property type="entry name" value="HTH-TYPE TRANSCRIPTIONAL ACTIVATOR TTDR-RELATED"/>
    <property type="match status" value="1"/>
</dbReference>
<dbReference type="PANTHER" id="PTHR30537">
    <property type="entry name" value="HTH-TYPE TRANSCRIPTIONAL REGULATOR"/>
    <property type="match status" value="1"/>
</dbReference>
<keyword evidence="4" id="KW-0804">Transcription</keyword>
<evidence type="ECO:0000259" key="8">
    <source>
        <dbReference type="PROSITE" id="PS50931"/>
    </source>
</evidence>
<evidence type="ECO:0000313" key="9">
    <source>
        <dbReference type="EMBL" id="OLP43696.1"/>
    </source>
</evidence>
<dbReference type="InterPro" id="IPR036390">
    <property type="entry name" value="WH_DNA-bd_sf"/>
</dbReference>
<evidence type="ECO:0000256" key="2">
    <source>
        <dbReference type="ARBA" id="ARBA00023015"/>
    </source>
</evidence>
<evidence type="ECO:0000256" key="4">
    <source>
        <dbReference type="ARBA" id="ARBA00023163"/>
    </source>
</evidence>
<comment type="similarity">
    <text evidence="1">Belongs to the LysR transcriptional regulatory family.</text>
</comment>
<gene>
    <name evidence="9" type="ORF">BJF95_22945</name>
</gene>
<feature type="domain" description="HTH lysR-type" evidence="8">
    <location>
        <begin position="5"/>
        <end position="62"/>
    </location>
</feature>
<dbReference type="InterPro" id="IPR005119">
    <property type="entry name" value="LysR_subst-bd"/>
</dbReference>
<dbReference type="Gene3D" id="3.40.190.290">
    <property type="match status" value="1"/>
</dbReference>
<dbReference type="GO" id="GO:0043565">
    <property type="term" value="F:sequence-specific DNA binding"/>
    <property type="evidence" value="ECO:0007669"/>
    <property type="project" value="TreeGrafter"/>
</dbReference>
<dbReference type="Gene3D" id="1.10.10.10">
    <property type="entry name" value="Winged helix-like DNA-binding domain superfamily/Winged helix DNA-binding domain"/>
    <property type="match status" value="1"/>
</dbReference>
<dbReference type="PRINTS" id="PR00039">
    <property type="entry name" value="HTHLYSR"/>
</dbReference>
<dbReference type="EMBL" id="MKIM01000028">
    <property type="protein sequence ID" value="OLP43696.1"/>
    <property type="molecule type" value="Genomic_DNA"/>
</dbReference>
<proteinExistence type="inferred from homology"/>
<dbReference type="InterPro" id="IPR036388">
    <property type="entry name" value="WH-like_DNA-bd_sf"/>
</dbReference>
<dbReference type="OrthoDB" id="9813056at2"/>
<comment type="function">
    <text evidence="5">Transcriptional regulator of the ttuABCDE tartrate utilization operon.</text>
</comment>
<keyword evidence="3" id="KW-0238">DNA-binding</keyword>
<evidence type="ECO:0000256" key="7">
    <source>
        <dbReference type="ARBA" id="ARBA00083243"/>
    </source>
</evidence>
<reference evidence="9 10" key="1">
    <citation type="submission" date="2016-09" db="EMBL/GenBank/DDBJ databases">
        <title>Rhizobium oryziradicis sp. nov., isolated from the root of rice.</title>
        <authorList>
            <person name="Zhao J."/>
            <person name="Zhang X."/>
        </authorList>
    </citation>
    <scope>NUCLEOTIDE SEQUENCE [LARGE SCALE GENOMIC DNA]</scope>
    <source>
        <strain evidence="9 10">N19</strain>
    </source>
</reference>
<dbReference type="SUPFAM" id="SSF46785">
    <property type="entry name" value="Winged helix' DNA-binding domain"/>
    <property type="match status" value="1"/>
</dbReference>
<accession>A0A1Q8ZPK1</accession>
<dbReference type="Proteomes" id="UP000186894">
    <property type="component" value="Unassembled WGS sequence"/>
</dbReference>
<name>A0A1Q8ZPK1_9HYPH</name>
<dbReference type="Pfam" id="PF00126">
    <property type="entry name" value="HTH_1"/>
    <property type="match status" value="1"/>
</dbReference>
<organism evidence="9 10">
    <name type="scientific">Rhizobium oryziradicis</name>
    <dbReference type="NCBI Taxonomy" id="1867956"/>
    <lineage>
        <taxon>Bacteria</taxon>
        <taxon>Pseudomonadati</taxon>
        <taxon>Pseudomonadota</taxon>
        <taxon>Alphaproteobacteria</taxon>
        <taxon>Hyphomicrobiales</taxon>
        <taxon>Rhizobiaceae</taxon>
        <taxon>Rhizobium/Agrobacterium group</taxon>
        <taxon>Rhizobium</taxon>
    </lineage>
</organism>